<evidence type="ECO:0000256" key="10">
    <source>
        <dbReference type="ARBA" id="ARBA00024221"/>
    </source>
</evidence>
<proteinExistence type="inferred from homology"/>
<dbReference type="InterPro" id="IPR044608">
    <property type="entry name" value="Ect1/PCYT2"/>
</dbReference>
<keyword evidence="5" id="KW-0548">Nucleotidyltransferase</keyword>
<dbReference type="GO" id="GO:0004306">
    <property type="term" value="F:ethanolamine-phosphate cytidylyltransferase activity"/>
    <property type="evidence" value="ECO:0007669"/>
    <property type="project" value="UniProtKB-EC"/>
</dbReference>
<evidence type="ECO:0000256" key="2">
    <source>
        <dbReference type="ARBA" id="ARBA00010101"/>
    </source>
</evidence>
<evidence type="ECO:0000256" key="12">
    <source>
        <dbReference type="SAM" id="MobiDB-lite"/>
    </source>
</evidence>
<dbReference type="InterPro" id="IPR014729">
    <property type="entry name" value="Rossmann-like_a/b/a_fold"/>
</dbReference>
<evidence type="ECO:0000313" key="15">
    <source>
        <dbReference type="Proteomes" id="UP000799779"/>
    </source>
</evidence>
<dbReference type="UniPathway" id="UPA00558">
    <property type="reaction ID" value="UER00742"/>
</dbReference>
<protein>
    <recommendedName>
        <fullName evidence="10">ethanolamine-phosphate cytidylyltransferase</fullName>
        <ecNumber evidence="10">2.7.7.14</ecNumber>
    </recommendedName>
    <alternativeName>
        <fullName evidence="11">CTP:phosphoethanolamine cytidylyltransferase</fullName>
    </alternativeName>
</protein>
<evidence type="ECO:0000313" key="14">
    <source>
        <dbReference type="EMBL" id="KAF1993748.1"/>
    </source>
</evidence>
<dbReference type="NCBIfam" id="TIGR00125">
    <property type="entry name" value="cyt_tran_rel"/>
    <property type="match status" value="1"/>
</dbReference>
<dbReference type="InterPro" id="IPR041723">
    <property type="entry name" value="CCT"/>
</dbReference>
<dbReference type="Gene3D" id="3.40.50.620">
    <property type="entry name" value="HUPs"/>
    <property type="match status" value="2"/>
</dbReference>
<accession>A0A6A5VYE7</accession>
<evidence type="ECO:0000256" key="5">
    <source>
        <dbReference type="ARBA" id="ARBA00022695"/>
    </source>
</evidence>
<dbReference type="PANTHER" id="PTHR45780">
    <property type="entry name" value="ETHANOLAMINE-PHOSPHATE CYTIDYLYLTRANSFERASE"/>
    <property type="match status" value="1"/>
</dbReference>
<dbReference type="CDD" id="cd02174">
    <property type="entry name" value="CCT"/>
    <property type="match status" value="1"/>
</dbReference>
<reference evidence="14" key="1">
    <citation type="journal article" date="2020" name="Stud. Mycol.">
        <title>101 Dothideomycetes genomes: a test case for predicting lifestyles and emergence of pathogens.</title>
        <authorList>
            <person name="Haridas S."/>
            <person name="Albert R."/>
            <person name="Binder M."/>
            <person name="Bloem J."/>
            <person name="Labutti K."/>
            <person name="Salamov A."/>
            <person name="Andreopoulos B."/>
            <person name="Baker S."/>
            <person name="Barry K."/>
            <person name="Bills G."/>
            <person name="Bluhm B."/>
            <person name="Cannon C."/>
            <person name="Castanera R."/>
            <person name="Culley D."/>
            <person name="Daum C."/>
            <person name="Ezra D."/>
            <person name="Gonzalez J."/>
            <person name="Henrissat B."/>
            <person name="Kuo A."/>
            <person name="Liang C."/>
            <person name="Lipzen A."/>
            <person name="Lutzoni F."/>
            <person name="Magnuson J."/>
            <person name="Mondo S."/>
            <person name="Nolan M."/>
            <person name="Ohm R."/>
            <person name="Pangilinan J."/>
            <person name="Park H.-J."/>
            <person name="Ramirez L."/>
            <person name="Alfaro M."/>
            <person name="Sun H."/>
            <person name="Tritt A."/>
            <person name="Yoshinaga Y."/>
            <person name="Zwiers L.-H."/>
            <person name="Turgeon B."/>
            <person name="Goodwin S."/>
            <person name="Spatafora J."/>
            <person name="Crous P."/>
            <person name="Grigoriev I."/>
        </authorList>
    </citation>
    <scope>NUCLEOTIDE SEQUENCE</scope>
    <source>
        <strain evidence="14">CBS 123094</strain>
    </source>
</reference>
<dbReference type="Proteomes" id="UP000799779">
    <property type="component" value="Unassembled WGS sequence"/>
</dbReference>
<feature type="region of interest" description="Disordered" evidence="12">
    <location>
        <begin position="466"/>
        <end position="495"/>
    </location>
</feature>
<evidence type="ECO:0000259" key="13">
    <source>
        <dbReference type="Pfam" id="PF01467"/>
    </source>
</evidence>
<keyword evidence="15" id="KW-1185">Reference proteome</keyword>
<dbReference type="GO" id="GO:0005737">
    <property type="term" value="C:cytoplasm"/>
    <property type="evidence" value="ECO:0007669"/>
    <property type="project" value="TreeGrafter"/>
</dbReference>
<dbReference type="SUPFAM" id="SSF52374">
    <property type="entry name" value="Nucleotidylyl transferase"/>
    <property type="match status" value="2"/>
</dbReference>
<sequence length="495" mass="56558">MQRRHSARGEWIPTQGQWPVDPQEDVEISHDRIWIDGCFDFSHHGHAGAMLQARQLGTELLVGVHSDEAIMENKGPTVMRLDERIMAVEACRWATKAIPRAPYVTSLPWITHYGCWYVVHGDDITSDSNGQDCYRFVKAADRFKVVKRTPGISTTDLVGRMLLCTKTHFINDLSRVLGGVEGPGNAEEQKSTGEAMLQRIRDYATDSTGLAPGCDVWYWHAPRPVKQRRTTQSSTQGAPEVRRPSTGNRQHSTPHHHHHSAVREEKGVFEKIEKGKKPKPGQTFVYVDGGWDLFSSGHIEFLRLVTQAEEEAARERGWYTEEATQERIKKAKEDYGPVFILVGIHDDDVINHWKGVNYPIMNIFERGLCVLQCKYVHAVLFGSPFSLSKGFLQSLPYGTPTAVYHGKTSFMPLTYDPYAAPKSMDLYREIQNHNFQNVNAGEIVERIMRGRAMYEERQRLKGVKGLTEENERARQELEEQERERRRREVEGQFGL</sequence>
<dbReference type="PANTHER" id="PTHR45780:SF2">
    <property type="entry name" value="ETHANOLAMINE-PHOSPHATE CYTIDYLYLTRANSFERASE"/>
    <property type="match status" value="1"/>
</dbReference>
<evidence type="ECO:0000256" key="11">
    <source>
        <dbReference type="ARBA" id="ARBA00031473"/>
    </source>
</evidence>
<keyword evidence="4" id="KW-0808">Transferase</keyword>
<comment type="similarity">
    <text evidence="2">Belongs to the cytidylyltransferase family.</text>
</comment>
<evidence type="ECO:0000256" key="1">
    <source>
        <dbReference type="ARBA" id="ARBA00005189"/>
    </source>
</evidence>
<evidence type="ECO:0000256" key="3">
    <source>
        <dbReference type="ARBA" id="ARBA00022516"/>
    </source>
</evidence>
<feature type="region of interest" description="Disordered" evidence="12">
    <location>
        <begin position="226"/>
        <end position="266"/>
    </location>
</feature>
<dbReference type="EMBL" id="ML977687">
    <property type="protein sequence ID" value="KAF1993748.1"/>
    <property type="molecule type" value="Genomic_DNA"/>
</dbReference>
<dbReference type="GO" id="GO:0006646">
    <property type="term" value="P:phosphatidylethanolamine biosynthetic process"/>
    <property type="evidence" value="ECO:0007669"/>
    <property type="project" value="UniProtKB-UniPathway"/>
</dbReference>
<evidence type="ECO:0000256" key="6">
    <source>
        <dbReference type="ARBA" id="ARBA00023098"/>
    </source>
</evidence>
<gene>
    <name evidence="14" type="ORF">P154DRAFT_449387</name>
</gene>
<evidence type="ECO:0000256" key="8">
    <source>
        <dbReference type="ARBA" id="ARBA00023264"/>
    </source>
</evidence>
<evidence type="ECO:0000256" key="4">
    <source>
        <dbReference type="ARBA" id="ARBA00022679"/>
    </source>
</evidence>
<dbReference type="InterPro" id="IPR004821">
    <property type="entry name" value="Cyt_trans-like"/>
</dbReference>
<keyword evidence="8" id="KW-1208">Phospholipid metabolism</keyword>
<evidence type="ECO:0000256" key="7">
    <source>
        <dbReference type="ARBA" id="ARBA00023209"/>
    </source>
</evidence>
<dbReference type="Pfam" id="PF01467">
    <property type="entry name" value="CTP_transf_like"/>
    <property type="match status" value="1"/>
</dbReference>
<keyword evidence="6" id="KW-0443">Lipid metabolism</keyword>
<keyword evidence="7" id="KW-0594">Phospholipid biosynthesis</keyword>
<organism evidence="14 15">
    <name type="scientific">Amniculicola lignicola CBS 123094</name>
    <dbReference type="NCBI Taxonomy" id="1392246"/>
    <lineage>
        <taxon>Eukaryota</taxon>
        <taxon>Fungi</taxon>
        <taxon>Dikarya</taxon>
        <taxon>Ascomycota</taxon>
        <taxon>Pezizomycotina</taxon>
        <taxon>Dothideomycetes</taxon>
        <taxon>Pleosporomycetidae</taxon>
        <taxon>Pleosporales</taxon>
        <taxon>Amniculicolaceae</taxon>
        <taxon>Amniculicola</taxon>
    </lineage>
</organism>
<name>A0A6A5VYE7_9PLEO</name>
<dbReference type="AlphaFoldDB" id="A0A6A5VYE7"/>
<dbReference type="OrthoDB" id="40021at2759"/>
<evidence type="ECO:0000256" key="9">
    <source>
        <dbReference type="ARBA" id="ARBA00024191"/>
    </source>
</evidence>
<keyword evidence="3" id="KW-0444">Lipid biosynthesis</keyword>
<comment type="pathway">
    <text evidence="9">Phospholipid metabolism; phosphatidylethanolamine biosynthesis; phosphatidylethanolamine from ethanolamine: step 2/3.</text>
</comment>
<feature type="domain" description="Cytidyltransferase-like" evidence="13">
    <location>
        <begin position="35"/>
        <end position="158"/>
    </location>
</feature>
<dbReference type="EC" id="2.7.7.14" evidence="10"/>
<comment type="pathway">
    <text evidence="1">Lipid metabolism.</text>
</comment>